<evidence type="ECO:0000256" key="6">
    <source>
        <dbReference type="ARBA" id="ARBA00023136"/>
    </source>
</evidence>
<dbReference type="PROSITE" id="PS00237">
    <property type="entry name" value="G_PROTEIN_RECEP_F1_1"/>
    <property type="match status" value="1"/>
</dbReference>
<dbReference type="InterPro" id="IPR017452">
    <property type="entry name" value="GPCR_Rhodpsn_7TM"/>
</dbReference>
<evidence type="ECO:0000256" key="8">
    <source>
        <dbReference type="ARBA" id="ARBA00023224"/>
    </source>
</evidence>
<evidence type="ECO:0000256" key="3">
    <source>
        <dbReference type="ARBA" id="ARBA00022692"/>
    </source>
</evidence>
<dbReference type="InParanoid" id="B3SBR3"/>
<evidence type="ECO:0000259" key="11">
    <source>
        <dbReference type="PROSITE" id="PS50262"/>
    </source>
</evidence>
<evidence type="ECO:0000256" key="5">
    <source>
        <dbReference type="ARBA" id="ARBA00023040"/>
    </source>
</evidence>
<dbReference type="CTD" id="6758920"/>
<dbReference type="OrthoDB" id="10071887at2759"/>
<reference evidence="12 13" key="1">
    <citation type="journal article" date="2008" name="Nature">
        <title>The Trichoplax genome and the nature of placozoans.</title>
        <authorList>
            <person name="Srivastava M."/>
            <person name="Begovic E."/>
            <person name="Chapman J."/>
            <person name="Putnam N.H."/>
            <person name="Hellsten U."/>
            <person name="Kawashima T."/>
            <person name="Kuo A."/>
            <person name="Mitros T."/>
            <person name="Salamov A."/>
            <person name="Carpenter M.L."/>
            <person name="Signorovitch A.Y."/>
            <person name="Moreno M.A."/>
            <person name="Kamm K."/>
            <person name="Grimwood J."/>
            <person name="Schmutz J."/>
            <person name="Shapiro H."/>
            <person name="Grigoriev I.V."/>
            <person name="Buss L.W."/>
            <person name="Schierwater B."/>
            <person name="Dellaporta S.L."/>
            <person name="Rokhsar D.S."/>
        </authorList>
    </citation>
    <scope>NUCLEOTIDE SEQUENCE [LARGE SCALE GENOMIC DNA]</scope>
    <source>
        <strain evidence="12 13">Grell-BS-1999</strain>
    </source>
</reference>
<sequence>MTATVLQATSISLFIISSIMGSMAICYIIYKDKALHNVTGALVANLMMSDFCVAVLNMPAALISCIIGRGIENNTLCQLAGVSNSLFRYASILTLAAISVDRYIAVVRPLKYFLIMTCRRCFIIISAIWLQAITCSLLPLMGWGRYIYKPEEFICRPSFLWPSEDRGFTLVILITCFLIPFAIII</sequence>
<dbReference type="SUPFAM" id="SSF81321">
    <property type="entry name" value="Family A G protein-coupled receptor-like"/>
    <property type="match status" value="1"/>
</dbReference>
<proteinExistence type="inferred from homology"/>
<dbReference type="EMBL" id="DS985266">
    <property type="protein sequence ID" value="EDV19800.1"/>
    <property type="molecule type" value="Genomic_DNA"/>
</dbReference>
<dbReference type="PhylomeDB" id="B3SBR3"/>
<dbReference type="OMA" id="GSMAICY"/>
<keyword evidence="6 10" id="KW-0472">Membrane</keyword>
<protein>
    <recommendedName>
        <fullName evidence="11">G-protein coupled receptors family 1 profile domain-containing protein</fullName>
    </recommendedName>
</protein>
<feature type="transmembrane region" description="Helical" evidence="10">
    <location>
        <begin position="51"/>
        <end position="71"/>
    </location>
</feature>
<dbReference type="PRINTS" id="PR00237">
    <property type="entry name" value="GPCRRHODOPSN"/>
</dbReference>
<keyword evidence="4 10" id="KW-1133">Transmembrane helix</keyword>
<gene>
    <name evidence="12" type="ORF">TRIADDRAFT_32924</name>
</gene>
<dbReference type="PANTHER" id="PTHR22752">
    <property type="entry name" value="G PROTEIN-COUPLED RECEPTOR"/>
    <property type="match status" value="1"/>
</dbReference>
<dbReference type="RefSeq" id="XP_002117670.1">
    <property type="nucleotide sequence ID" value="XM_002117634.1"/>
</dbReference>
<comment type="subcellular location">
    <subcellularLocation>
        <location evidence="1">Cell membrane</location>
        <topology evidence="1">Multi-pass membrane protein</topology>
    </subcellularLocation>
</comment>
<evidence type="ECO:0000256" key="2">
    <source>
        <dbReference type="ARBA" id="ARBA00022475"/>
    </source>
</evidence>
<dbReference type="HOGENOM" id="CLU_009579_3_3_1"/>
<dbReference type="Proteomes" id="UP000009022">
    <property type="component" value="Unassembled WGS sequence"/>
</dbReference>
<keyword evidence="3 9" id="KW-0812">Transmembrane</keyword>
<dbReference type="PROSITE" id="PS50262">
    <property type="entry name" value="G_PROTEIN_RECEP_F1_2"/>
    <property type="match status" value="1"/>
</dbReference>
<keyword evidence="8 9" id="KW-0807">Transducer</keyword>
<evidence type="ECO:0000313" key="13">
    <source>
        <dbReference type="Proteomes" id="UP000009022"/>
    </source>
</evidence>
<feature type="non-terminal residue" evidence="12">
    <location>
        <position position="185"/>
    </location>
</feature>
<dbReference type="Pfam" id="PF00001">
    <property type="entry name" value="7tm_1"/>
    <property type="match status" value="1"/>
</dbReference>
<dbReference type="InterPro" id="IPR000276">
    <property type="entry name" value="GPCR_Rhodpsn"/>
</dbReference>
<dbReference type="STRING" id="10228.B3SBR3"/>
<feature type="domain" description="G-protein coupled receptors family 1 profile" evidence="11">
    <location>
        <begin position="21"/>
        <end position="185"/>
    </location>
</feature>
<dbReference type="PANTHER" id="PTHR22752:SF14">
    <property type="entry name" value="G-PROTEIN COUPLED RECEPTORS FAMILY 1 PROFILE DOMAIN-CONTAINING PROTEIN"/>
    <property type="match status" value="1"/>
</dbReference>
<evidence type="ECO:0000256" key="7">
    <source>
        <dbReference type="ARBA" id="ARBA00023170"/>
    </source>
</evidence>
<dbReference type="CDD" id="cd00637">
    <property type="entry name" value="7tm_classA_rhodopsin-like"/>
    <property type="match status" value="1"/>
</dbReference>
<feature type="transmembrane region" description="Helical" evidence="10">
    <location>
        <begin position="122"/>
        <end position="147"/>
    </location>
</feature>
<dbReference type="KEGG" id="tad:TRIADDRAFT_32924"/>
<dbReference type="AlphaFoldDB" id="B3SBR3"/>
<keyword evidence="5 9" id="KW-0297">G-protein coupled receptor</keyword>
<dbReference type="GeneID" id="6758920"/>
<dbReference type="GO" id="GO:0005886">
    <property type="term" value="C:plasma membrane"/>
    <property type="evidence" value="ECO:0007669"/>
    <property type="project" value="UniProtKB-SubCell"/>
</dbReference>
<feature type="transmembrane region" description="Helical" evidence="10">
    <location>
        <begin position="167"/>
        <end position="184"/>
    </location>
</feature>
<dbReference type="GO" id="GO:0004930">
    <property type="term" value="F:G protein-coupled receptor activity"/>
    <property type="evidence" value="ECO:0007669"/>
    <property type="project" value="UniProtKB-KW"/>
</dbReference>
<comment type="similarity">
    <text evidence="9">Belongs to the G-protein coupled receptor 1 family.</text>
</comment>
<evidence type="ECO:0000313" key="12">
    <source>
        <dbReference type="EMBL" id="EDV19800.1"/>
    </source>
</evidence>
<evidence type="ECO:0000256" key="4">
    <source>
        <dbReference type="ARBA" id="ARBA00022989"/>
    </source>
</evidence>
<organism evidence="12 13">
    <name type="scientific">Trichoplax adhaerens</name>
    <name type="common">Trichoplax reptans</name>
    <dbReference type="NCBI Taxonomy" id="10228"/>
    <lineage>
        <taxon>Eukaryota</taxon>
        <taxon>Metazoa</taxon>
        <taxon>Placozoa</taxon>
        <taxon>Uniplacotomia</taxon>
        <taxon>Trichoplacea</taxon>
        <taxon>Trichoplacidae</taxon>
        <taxon>Trichoplax</taxon>
    </lineage>
</organism>
<dbReference type="eggNOG" id="KOG3656">
    <property type="taxonomic scope" value="Eukaryota"/>
</dbReference>
<feature type="transmembrane region" description="Helical" evidence="10">
    <location>
        <begin position="86"/>
        <end position="110"/>
    </location>
</feature>
<keyword evidence="7 9" id="KW-0675">Receptor</keyword>
<accession>B3SBR3</accession>
<dbReference type="FunFam" id="1.20.1070.10:FF:001307">
    <property type="entry name" value="Uncharacterized protein"/>
    <property type="match status" value="1"/>
</dbReference>
<evidence type="ECO:0000256" key="1">
    <source>
        <dbReference type="ARBA" id="ARBA00004651"/>
    </source>
</evidence>
<feature type="transmembrane region" description="Helical" evidence="10">
    <location>
        <begin position="6"/>
        <end position="30"/>
    </location>
</feature>
<evidence type="ECO:0000256" key="10">
    <source>
        <dbReference type="SAM" id="Phobius"/>
    </source>
</evidence>
<keyword evidence="13" id="KW-1185">Reference proteome</keyword>
<dbReference type="Gene3D" id="1.20.1070.10">
    <property type="entry name" value="Rhodopsin 7-helix transmembrane proteins"/>
    <property type="match status" value="1"/>
</dbReference>
<keyword evidence="2" id="KW-1003">Cell membrane</keyword>
<evidence type="ECO:0000256" key="9">
    <source>
        <dbReference type="RuleBase" id="RU000688"/>
    </source>
</evidence>
<name>B3SBR3_TRIAD</name>